<reference evidence="2 3" key="1">
    <citation type="journal article" date="2023" name="Plants (Basel)">
        <title>Bridging the Gap: Combining Genomics and Transcriptomics Approaches to Understand Stylosanthes scabra, an Orphan Legume from the Brazilian Caatinga.</title>
        <authorList>
            <person name="Ferreira-Neto J.R.C."/>
            <person name="da Silva M.D."/>
            <person name="Binneck E."/>
            <person name="de Melo N.F."/>
            <person name="da Silva R.H."/>
            <person name="de Melo A.L.T.M."/>
            <person name="Pandolfi V."/>
            <person name="Bustamante F.O."/>
            <person name="Brasileiro-Vidal A.C."/>
            <person name="Benko-Iseppon A.M."/>
        </authorList>
    </citation>
    <scope>NUCLEOTIDE SEQUENCE [LARGE SCALE GENOMIC DNA]</scope>
    <source>
        <tissue evidence="2">Leaves</tissue>
    </source>
</reference>
<dbReference type="InterPro" id="IPR057394">
    <property type="entry name" value="PIGBOS1"/>
</dbReference>
<sequence>MKSSWSFPSAIGSWQLANKIETTVYNQIRVPNFQDSGKINLDMFRRRFLSFPLVIGAVIIGVVSGKAIFGPPLDDYWKKKRREEEEASAAVTNNKPTESKAT</sequence>
<keyword evidence="1" id="KW-0472">Membrane</keyword>
<comment type="caution">
    <text evidence="2">The sequence shown here is derived from an EMBL/GenBank/DDBJ whole genome shotgun (WGS) entry which is preliminary data.</text>
</comment>
<organism evidence="2 3">
    <name type="scientific">Stylosanthes scabra</name>
    <dbReference type="NCBI Taxonomy" id="79078"/>
    <lineage>
        <taxon>Eukaryota</taxon>
        <taxon>Viridiplantae</taxon>
        <taxon>Streptophyta</taxon>
        <taxon>Embryophyta</taxon>
        <taxon>Tracheophyta</taxon>
        <taxon>Spermatophyta</taxon>
        <taxon>Magnoliopsida</taxon>
        <taxon>eudicotyledons</taxon>
        <taxon>Gunneridae</taxon>
        <taxon>Pentapetalae</taxon>
        <taxon>rosids</taxon>
        <taxon>fabids</taxon>
        <taxon>Fabales</taxon>
        <taxon>Fabaceae</taxon>
        <taxon>Papilionoideae</taxon>
        <taxon>50 kb inversion clade</taxon>
        <taxon>dalbergioids sensu lato</taxon>
        <taxon>Dalbergieae</taxon>
        <taxon>Pterocarpus clade</taxon>
        <taxon>Stylosanthes</taxon>
    </lineage>
</organism>
<name>A0ABU6SUQ7_9FABA</name>
<gene>
    <name evidence="2" type="ORF">PIB30_087434</name>
</gene>
<accession>A0ABU6SUQ7</accession>
<feature type="transmembrane region" description="Helical" evidence="1">
    <location>
        <begin position="48"/>
        <end position="69"/>
    </location>
</feature>
<keyword evidence="1" id="KW-1133">Transmembrane helix</keyword>
<evidence type="ECO:0000313" key="2">
    <source>
        <dbReference type="EMBL" id="MED6139805.1"/>
    </source>
</evidence>
<dbReference type="PANTHER" id="PTHR36815:SF1">
    <property type="entry name" value="OS03G0675700 PROTEIN"/>
    <property type="match status" value="1"/>
</dbReference>
<keyword evidence="3" id="KW-1185">Reference proteome</keyword>
<dbReference type="Pfam" id="PF23670">
    <property type="entry name" value="PIGBOS1"/>
    <property type="match status" value="1"/>
</dbReference>
<protein>
    <submittedName>
        <fullName evidence="2">Uncharacterized protein</fullName>
    </submittedName>
</protein>
<dbReference type="PANTHER" id="PTHR36815">
    <property type="entry name" value="BNAC03G48760D PROTEIN"/>
    <property type="match status" value="1"/>
</dbReference>
<proteinExistence type="predicted"/>
<dbReference type="EMBL" id="JASCZI010061955">
    <property type="protein sequence ID" value="MED6139805.1"/>
    <property type="molecule type" value="Genomic_DNA"/>
</dbReference>
<keyword evidence="1" id="KW-0812">Transmembrane</keyword>
<evidence type="ECO:0000256" key="1">
    <source>
        <dbReference type="SAM" id="Phobius"/>
    </source>
</evidence>
<dbReference type="Proteomes" id="UP001341840">
    <property type="component" value="Unassembled WGS sequence"/>
</dbReference>
<evidence type="ECO:0000313" key="3">
    <source>
        <dbReference type="Proteomes" id="UP001341840"/>
    </source>
</evidence>